<dbReference type="Proteomes" id="UP000027644">
    <property type="component" value="Unassembled WGS sequence"/>
</dbReference>
<protein>
    <recommendedName>
        <fullName evidence="3">GAF domain-containing protein</fullName>
    </recommendedName>
</protein>
<dbReference type="EMBL" id="AVQL01000441">
    <property type="protein sequence ID" value="KEQ00950.1"/>
    <property type="molecule type" value="Genomic_DNA"/>
</dbReference>
<evidence type="ECO:0000313" key="2">
    <source>
        <dbReference type="Proteomes" id="UP000027644"/>
    </source>
</evidence>
<evidence type="ECO:0008006" key="3">
    <source>
        <dbReference type="Google" id="ProtNLM"/>
    </source>
</evidence>
<reference evidence="1 2" key="1">
    <citation type="journal article" date="2014" name="PLoS Genet.">
        <title>Hidden diversity in honey bee gut symbionts detected by single-cell genomics.</title>
        <authorList>
            <person name="Engel P."/>
            <person name="Stepanauskas R."/>
            <person name="Moran N."/>
        </authorList>
    </citation>
    <scope>NUCLEOTIDE SEQUENCE [LARGE SCALE GENOMIC DNA]</scope>
    <source>
        <strain evidence="1 2">SCGC AB-598-J21</strain>
    </source>
</reference>
<dbReference type="InterPro" id="IPR029016">
    <property type="entry name" value="GAF-like_dom_sf"/>
</dbReference>
<evidence type="ECO:0000313" key="1">
    <source>
        <dbReference type="EMBL" id="KEQ00950.1"/>
    </source>
</evidence>
<gene>
    <name evidence="1" type="ORF">SASC598J21_013090</name>
</gene>
<sequence length="234" mass="26171">MTCAQVRDYLQTQGLELPEQEVRMAMLVAQSVLELAQAEIDMSVLWYEENGFSLARKFNLSPDSLYQIHPADLFTANENSAYTLRQLYLALDSIASRHHNDVFALYLYEGNNEAGELCRLLARGYHFPAVLNCDQQQVNQYLFARTASTGWLNQINNVQMWINDSSLTGQQSGASQLAVPVTGEEGQVLGVLFAAHQQQDAITDTELIDWIALAMVITPLMHNLHNAATTYTKG</sequence>
<comment type="caution">
    <text evidence="1">The sequence shown here is derived from an EMBL/GenBank/DDBJ whole genome shotgun (WGS) entry which is preliminary data.</text>
</comment>
<name>A0A074VER3_9NEIS</name>
<proteinExistence type="predicted"/>
<dbReference type="AlphaFoldDB" id="A0A074VER3"/>
<dbReference type="SUPFAM" id="SSF55781">
    <property type="entry name" value="GAF domain-like"/>
    <property type="match status" value="1"/>
</dbReference>
<accession>A0A074VER3</accession>
<organism evidence="1 2">
    <name type="scientific">Snodgrassella alvi SCGC AB-598-J21</name>
    <dbReference type="NCBI Taxonomy" id="1385367"/>
    <lineage>
        <taxon>Bacteria</taxon>
        <taxon>Pseudomonadati</taxon>
        <taxon>Pseudomonadota</taxon>
        <taxon>Betaproteobacteria</taxon>
        <taxon>Neisseriales</taxon>
        <taxon>Neisseriaceae</taxon>
        <taxon>Snodgrassella</taxon>
    </lineage>
</organism>
<dbReference type="Gene3D" id="3.30.450.40">
    <property type="match status" value="1"/>
</dbReference>